<dbReference type="InterPro" id="IPR008265">
    <property type="entry name" value="Lipase_GDSL_AS"/>
</dbReference>
<name>A0ABY3PMK2_9CYAN</name>
<dbReference type="EMBL" id="CP063845">
    <property type="protein sequence ID" value="UFP94834.1"/>
    <property type="molecule type" value="Genomic_DNA"/>
</dbReference>
<evidence type="ECO:0000256" key="2">
    <source>
        <dbReference type="SAM" id="SignalP"/>
    </source>
</evidence>
<dbReference type="CDD" id="cd01846">
    <property type="entry name" value="fatty_acyltransferase_like"/>
    <property type="match status" value="1"/>
</dbReference>
<keyword evidence="2" id="KW-0732">Signal</keyword>
<dbReference type="Proteomes" id="UP001054846">
    <property type="component" value="Chromosome"/>
</dbReference>
<sequence>MMFNPSRSAGACLLLAASAAAFVAAAPMAAHARTIDTITENNALSNSTGRRTVDVGSIAPQKLDPQDVDGVYVFGDSLVDTGNVFNANGGVFPPSPPYFLGRFSNGPLWIENILAPLGINLVPSTTAGGQNFAFGGAPSGFFLEQPIAPGGPPPETPGLLYQLGIFTQPAPQVTPQTLYFISAGSNDLLNDFLANRELDYNVPVQNLTTAVATLYAYGARNIVISNIPDLSRAPLTQVNPGELPALKDQIKLANKYINIALKDLKKSRPDLNTILLDFYTRFNKFLDAPQDYGLTNTTSPCLTAVAVCANPDEYLFWDEVHPTAAVGQELAEFFTSTIFTSSP</sequence>
<evidence type="ECO:0000256" key="1">
    <source>
        <dbReference type="ARBA" id="ARBA00022801"/>
    </source>
</evidence>
<dbReference type="PANTHER" id="PTHR45648:SF22">
    <property type="entry name" value="GDSL LIPASE_ACYLHYDROLASE FAMILY PROTEIN (AFU_ORTHOLOGUE AFUA_4G14700)"/>
    <property type="match status" value="1"/>
</dbReference>
<proteinExistence type="predicted"/>
<evidence type="ECO:0000313" key="4">
    <source>
        <dbReference type="Proteomes" id="UP001054846"/>
    </source>
</evidence>
<organism evidence="3 4">
    <name type="scientific">Gloeobacter morelensis MG652769</name>
    <dbReference type="NCBI Taxonomy" id="2781736"/>
    <lineage>
        <taxon>Bacteria</taxon>
        <taxon>Bacillati</taxon>
        <taxon>Cyanobacteriota</taxon>
        <taxon>Cyanophyceae</taxon>
        <taxon>Gloeobacterales</taxon>
        <taxon>Gloeobacteraceae</taxon>
        <taxon>Gloeobacter</taxon>
        <taxon>Gloeobacter morelensis</taxon>
    </lineage>
</organism>
<dbReference type="Pfam" id="PF00657">
    <property type="entry name" value="Lipase_GDSL"/>
    <property type="match status" value="1"/>
</dbReference>
<feature type="chain" id="PRO_5047036232" evidence="2">
    <location>
        <begin position="33"/>
        <end position="343"/>
    </location>
</feature>
<reference evidence="3 4" key="1">
    <citation type="journal article" date="2021" name="Genome Biol. Evol.">
        <title>Complete Genome Sequencing of a Novel Gloeobacter Species from a Waterfall Cave in Mexico.</title>
        <authorList>
            <person name="Saw J.H."/>
            <person name="Cardona T."/>
            <person name="Montejano G."/>
        </authorList>
    </citation>
    <scope>NUCLEOTIDE SEQUENCE [LARGE SCALE GENOMIC DNA]</scope>
    <source>
        <strain evidence="3">MG652769</strain>
    </source>
</reference>
<evidence type="ECO:0000313" key="3">
    <source>
        <dbReference type="EMBL" id="UFP94834.1"/>
    </source>
</evidence>
<dbReference type="InterPro" id="IPR051058">
    <property type="entry name" value="GDSL_Est/Lipase"/>
</dbReference>
<dbReference type="InterPro" id="IPR036514">
    <property type="entry name" value="SGNH_hydro_sf"/>
</dbReference>
<gene>
    <name evidence="3" type="ORF">ISF26_00865</name>
</gene>
<feature type="signal peptide" evidence="2">
    <location>
        <begin position="1"/>
        <end position="32"/>
    </location>
</feature>
<dbReference type="Gene3D" id="3.40.50.1110">
    <property type="entry name" value="SGNH hydrolase"/>
    <property type="match status" value="1"/>
</dbReference>
<dbReference type="InterPro" id="IPR001087">
    <property type="entry name" value="GDSL"/>
</dbReference>
<dbReference type="RefSeq" id="WP_230841900.1">
    <property type="nucleotide sequence ID" value="NZ_CP063845.1"/>
</dbReference>
<dbReference type="PANTHER" id="PTHR45648">
    <property type="entry name" value="GDSL LIPASE/ACYLHYDROLASE FAMILY PROTEIN (AFU_ORTHOLOGUE AFUA_4G14700)"/>
    <property type="match status" value="1"/>
</dbReference>
<protein>
    <submittedName>
        <fullName evidence="3">SGNH/GDSL hydrolase family protein</fullName>
    </submittedName>
</protein>
<keyword evidence="4" id="KW-1185">Reference proteome</keyword>
<dbReference type="SUPFAM" id="SSF52266">
    <property type="entry name" value="SGNH hydrolase"/>
    <property type="match status" value="1"/>
</dbReference>
<dbReference type="PROSITE" id="PS01098">
    <property type="entry name" value="LIPASE_GDSL_SER"/>
    <property type="match status" value="1"/>
</dbReference>
<keyword evidence="1 3" id="KW-0378">Hydrolase</keyword>
<accession>A0ABY3PMK2</accession>
<dbReference type="GO" id="GO:0016787">
    <property type="term" value="F:hydrolase activity"/>
    <property type="evidence" value="ECO:0007669"/>
    <property type="project" value="UniProtKB-KW"/>
</dbReference>